<dbReference type="EMBL" id="JARZHI010000043">
    <property type="protein sequence ID" value="MDI1434506.1"/>
    <property type="molecule type" value="Genomic_DNA"/>
</dbReference>
<dbReference type="SMART" id="SM00387">
    <property type="entry name" value="HATPase_c"/>
    <property type="match status" value="1"/>
</dbReference>
<accession>A0ABT6P1V0</accession>
<dbReference type="GO" id="GO:0016301">
    <property type="term" value="F:kinase activity"/>
    <property type="evidence" value="ECO:0007669"/>
    <property type="project" value="UniProtKB-KW"/>
</dbReference>
<dbReference type="SUPFAM" id="SSF55874">
    <property type="entry name" value="ATPase domain of HSP90 chaperone/DNA topoisomerase II/histidine kinase"/>
    <property type="match status" value="1"/>
</dbReference>
<evidence type="ECO:0000259" key="4">
    <source>
        <dbReference type="PROSITE" id="PS50109"/>
    </source>
</evidence>
<comment type="catalytic activity">
    <reaction evidence="1">
        <text>ATP + protein L-histidine = ADP + protein N-phospho-L-histidine.</text>
        <dbReference type="EC" id="2.7.13.3"/>
    </reaction>
</comment>
<dbReference type="InterPro" id="IPR003594">
    <property type="entry name" value="HATPase_dom"/>
</dbReference>
<dbReference type="EC" id="2.7.13.3" evidence="2"/>
<dbReference type="PANTHER" id="PTHR43547">
    <property type="entry name" value="TWO-COMPONENT HISTIDINE KINASE"/>
    <property type="match status" value="1"/>
</dbReference>
<evidence type="ECO:0000256" key="1">
    <source>
        <dbReference type="ARBA" id="ARBA00000085"/>
    </source>
</evidence>
<evidence type="ECO:0000313" key="5">
    <source>
        <dbReference type="EMBL" id="MDI1434506.1"/>
    </source>
</evidence>
<dbReference type="Gene3D" id="3.30.565.10">
    <property type="entry name" value="Histidine kinase-like ATPase, C-terminal domain"/>
    <property type="match status" value="1"/>
</dbReference>
<name>A0ABT6P1V0_9BACT</name>
<evidence type="ECO:0000256" key="2">
    <source>
        <dbReference type="ARBA" id="ARBA00012438"/>
    </source>
</evidence>
<dbReference type="Pfam" id="PF02518">
    <property type="entry name" value="HATPase_c"/>
    <property type="match status" value="1"/>
</dbReference>
<evidence type="ECO:0000256" key="3">
    <source>
        <dbReference type="ARBA" id="ARBA00022553"/>
    </source>
</evidence>
<gene>
    <name evidence="5" type="ORF">QHF89_33715</name>
</gene>
<dbReference type="PRINTS" id="PR00344">
    <property type="entry name" value="BCTRLSENSOR"/>
</dbReference>
<dbReference type="InterPro" id="IPR036890">
    <property type="entry name" value="HATPase_C_sf"/>
</dbReference>
<dbReference type="InterPro" id="IPR005467">
    <property type="entry name" value="His_kinase_dom"/>
</dbReference>
<dbReference type="CDD" id="cd00075">
    <property type="entry name" value="HATPase"/>
    <property type="match status" value="1"/>
</dbReference>
<reference evidence="5 6" key="1">
    <citation type="submission" date="2023-04" db="EMBL/GenBank/DDBJ databases">
        <title>The genome sequence of Polyangium sorediatum DSM14670.</title>
        <authorList>
            <person name="Zhang X."/>
        </authorList>
    </citation>
    <scope>NUCLEOTIDE SEQUENCE [LARGE SCALE GENOMIC DNA]</scope>
    <source>
        <strain evidence="5 6">DSM 14670</strain>
    </source>
</reference>
<protein>
    <recommendedName>
        <fullName evidence="2">histidine kinase</fullName>
        <ecNumber evidence="2">2.7.13.3</ecNumber>
    </recommendedName>
</protein>
<dbReference type="PANTHER" id="PTHR43547:SF2">
    <property type="entry name" value="HYBRID SIGNAL TRANSDUCTION HISTIDINE KINASE C"/>
    <property type="match status" value="1"/>
</dbReference>
<dbReference type="RefSeq" id="WP_284721252.1">
    <property type="nucleotide sequence ID" value="NZ_JARZHI010000043.1"/>
</dbReference>
<evidence type="ECO:0000313" key="6">
    <source>
        <dbReference type="Proteomes" id="UP001160301"/>
    </source>
</evidence>
<sequence length="251" mass="26891">MEHDTQPDEPRAAPPDLLILLRPNGTVLGGAGGVPTTWLERRPDGPAVSEAVAKACEDTCSDAGAGVVAFRRVVAEVDGQLRTLLLVSVDALPMRRSLVRVPDLLMTTLDRFVSQARAADVELALHKDPSVPPVLYGDEEKLAWLLATLLGNAVRLAACPDAAAPRVDLAASFDRATNEFVFIVSDNGPGMPESTRRWLFERDPRTGRSAGLALLMVKDVVVAHHGSIDVASRVGEGSRFTVRIPRGHARA</sequence>
<keyword evidence="3" id="KW-0597">Phosphoprotein</keyword>
<keyword evidence="5" id="KW-0808">Transferase</keyword>
<comment type="caution">
    <text evidence="5">The sequence shown here is derived from an EMBL/GenBank/DDBJ whole genome shotgun (WGS) entry which is preliminary data.</text>
</comment>
<organism evidence="5 6">
    <name type="scientific">Polyangium sorediatum</name>
    <dbReference type="NCBI Taxonomy" id="889274"/>
    <lineage>
        <taxon>Bacteria</taxon>
        <taxon>Pseudomonadati</taxon>
        <taxon>Myxococcota</taxon>
        <taxon>Polyangia</taxon>
        <taxon>Polyangiales</taxon>
        <taxon>Polyangiaceae</taxon>
        <taxon>Polyangium</taxon>
    </lineage>
</organism>
<keyword evidence="6" id="KW-1185">Reference proteome</keyword>
<feature type="domain" description="Histidine kinase" evidence="4">
    <location>
        <begin position="89"/>
        <end position="248"/>
    </location>
</feature>
<dbReference type="Proteomes" id="UP001160301">
    <property type="component" value="Unassembled WGS sequence"/>
</dbReference>
<proteinExistence type="predicted"/>
<keyword evidence="5" id="KW-0418">Kinase</keyword>
<dbReference type="PROSITE" id="PS50109">
    <property type="entry name" value="HIS_KIN"/>
    <property type="match status" value="1"/>
</dbReference>
<dbReference type="InterPro" id="IPR004358">
    <property type="entry name" value="Sig_transdc_His_kin-like_C"/>
</dbReference>